<dbReference type="PANTHER" id="PTHR44591:SF25">
    <property type="entry name" value="CHEMOTAXIS TWO-COMPONENT RESPONSE REGULATOR"/>
    <property type="match status" value="1"/>
</dbReference>
<feature type="domain" description="Response regulatory" evidence="3">
    <location>
        <begin position="6"/>
        <end position="120"/>
    </location>
</feature>
<dbReference type="PROSITE" id="PS50110">
    <property type="entry name" value="RESPONSE_REGULATORY"/>
    <property type="match status" value="1"/>
</dbReference>
<feature type="modified residue" description="4-aspartylphosphate" evidence="2">
    <location>
        <position position="55"/>
    </location>
</feature>
<evidence type="ECO:0000256" key="2">
    <source>
        <dbReference type="PROSITE-ProRule" id="PRU00169"/>
    </source>
</evidence>
<dbReference type="EMBL" id="CADCWD010000070">
    <property type="protein sequence ID" value="CAA9541276.1"/>
    <property type="molecule type" value="Genomic_DNA"/>
</dbReference>
<dbReference type="InterPro" id="IPR001789">
    <property type="entry name" value="Sig_transdc_resp-reg_receiver"/>
</dbReference>
<sequence length="141" mass="15208">MPKTYPVYVVDDEEGVRAMLVELCAHRGLACRGFADGDEFLQALDGLEPGCVLLDMRLPRLNGLQVQAEMVKRGRALPVVAITGHADADMAVASMKMGAVDFLEKPFLGEVLFEAVDRAFAKVEQMEGSAKPNGTTAPREG</sequence>
<dbReference type="PANTHER" id="PTHR44591">
    <property type="entry name" value="STRESS RESPONSE REGULATOR PROTEIN 1"/>
    <property type="match status" value="1"/>
</dbReference>
<gene>
    <name evidence="4" type="ORF">AVDCRST_MAG23-2090</name>
</gene>
<organism evidence="4">
    <name type="scientific">uncultured Sphingosinicella sp</name>
    <dbReference type="NCBI Taxonomy" id="478748"/>
    <lineage>
        <taxon>Bacteria</taxon>
        <taxon>Pseudomonadati</taxon>
        <taxon>Pseudomonadota</taxon>
        <taxon>Alphaproteobacteria</taxon>
        <taxon>Sphingomonadales</taxon>
        <taxon>Sphingosinicellaceae</taxon>
        <taxon>Sphingosinicella</taxon>
        <taxon>environmental samples</taxon>
    </lineage>
</organism>
<dbReference type="SUPFAM" id="SSF52172">
    <property type="entry name" value="CheY-like"/>
    <property type="match status" value="1"/>
</dbReference>
<dbReference type="GO" id="GO:0000160">
    <property type="term" value="P:phosphorelay signal transduction system"/>
    <property type="evidence" value="ECO:0007669"/>
    <property type="project" value="InterPro"/>
</dbReference>
<dbReference type="AlphaFoldDB" id="A0A6J4U5X9"/>
<dbReference type="InterPro" id="IPR050595">
    <property type="entry name" value="Bact_response_regulator"/>
</dbReference>
<dbReference type="Pfam" id="PF00072">
    <property type="entry name" value="Response_reg"/>
    <property type="match status" value="1"/>
</dbReference>
<evidence type="ECO:0000259" key="3">
    <source>
        <dbReference type="PROSITE" id="PS50110"/>
    </source>
</evidence>
<evidence type="ECO:0000313" key="4">
    <source>
        <dbReference type="EMBL" id="CAA9541276.1"/>
    </source>
</evidence>
<name>A0A6J4U5X9_9SPHN</name>
<dbReference type="SMART" id="SM00448">
    <property type="entry name" value="REC"/>
    <property type="match status" value="1"/>
</dbReference>
<evidence type="ECO:0000256" key="1">
    <source>
        <dbReference type="ARBA" id="ARBA00022553"/>
    </source>
</evidence>
<dbReference type="InterPro" id="IPR011006">
    <property type="entry name" value="CheY-like_superfamily"/>
</dbReference>
<accession>A0A6J4U5X9</accession>
<proteinExistence type="predicted"/>
<keyword evidence="1 2" id="KW-0597">Phosphoprotein</keyword>
<dbReference type="Gene3D" id="3.40.50.2300">
    <property type="match status" value="1"/>
</dbReference>
<reference evidence="4" key="1">
    <citation type="submission" date="2020-02" db="EMBL/GenBank/DDBJ databases">
        <authorList>
            <person name="Meier V. D."/>
        </authorList>
    </citation>
    <scope>NUCLEOTIDE SEQUENCE</scope>
    <source>
        <strain evidence="4">AVDCRST_MAG23</strain>
    </source>
</reference>
<protein>
    <recommendedName>
        <fullName evidence="3">Response regulatory domain-containing protein</fullName>
    </recommendedName>
</protein>